<protein>
    <submittedName>
        <fullName evidence="1">Transcriptional regulator</fullName>
    </submittedName>
</protein>
<comment type="caution">
    <text evidence="1">The sequence shown here is derived from an EMBL/GenBank/DDBJ whole genome shotgun (WGS) entry which is preliminary data.</text>
</comment>
<name>A0A3A6QFD1_9EURY</name>
<reference evidence="1 2" key="1">
    <citation type="submission" date="2018-06" db="EMBL/GenBank/DDBJ databases">
        <title>Halonotius sp. F13-13 a new haloarchaeeon isolated from a solar saltern from Isla Cristina, Huelva, Spain.</title>
        <authorList>
            <person name="Duran-Viseras A."/>
            <person name="Sanchez-Porro C."/>
            <person name="Ventosa A."/>
        </authorList>
    </citation>
    <scope>NUCLEOTIDE SEQUENCE [LARGE SCALE GENOMIC DNA]</scope>
    <source>
        <strain evidence="1 2">CECT 7525</strain>
    </source>
</reference>
<dbReference type="InterPro" id="IPR036390">
    <property type="entry name" value="WH_DNA-bd_sf"/>
</dbReference>
<dbReference type="RefSeq" id="WP_120084080.1">
    <property type="nucleotide sequence ID" value="NZ_QMDW01000006.1"/>
</dbReference>
<dbReference type="OrthoDB" id="174131at2157"/>
<dbReference type="AlphaFoldDB" id="A0A3A6QFD1"/>
<sequence>MAERGRDEESGKFTEEYPKEDFIKALKELESTGTTDIAESVGCDRRTAYLKLNILEEENKVESKKIGNVLLWELAVESV</sequence>
<evidence type="ECO:0000313" key="2">
    <source>
        <dbReference type="Proteomes" id="UP000281564"/>
    </source>
</evidence>
<gene>
    <name evidence="1" type="ORF">DP106_05245</name>
</gene>
<evidence type="ECO:0000313" key="1">
    <source>
        <dbReference type="EMBL" id="RJX50463.1"/>
    </source>
</evidence>
<dbReference type="Proteomes" id="UP000281564">
    <property type="component" value="Unassembled WGS sequence"/>
</dbReference>
<dbReference type="EMBL" id="QMDW01000006">
    <property type="protein sequence ID" value="RJX50463.1"/>
    <property type="molecule type" value="Genomic_DNA"/>
</dbReference>
<accession>A0A3A6QFD1</accession>
<organism evidence="1 2">
    <name type="scientific">Halonotius pteroides</name>
    <dbReference type="NCBI Taxonomy" id="268735"/>
    <lineage>
        <taxon>Archaea</taxon>
        <taxon>Methanobacteriati</taxon>
        <taxon>Methanobacteriota</taxon>
        <taxon>Stenosarchaea group</taxon>
        <taxon>Halobacteria</taxon>
        <taxon>Halobacteriales</taxon>
        <taxon>Haloferacaceae</taxon>
        <taxon>Halonotius</taxon>
    </lineage>
</organism>
<proteinExistence type="predicted"/>
<dbReference type="SUPFAM" id="SSF46785">
    <property type="entry name" value="Winged helix' DNA-binding domain"/>
    <property type="match status" value="1"/>
</dbReference>
<keyword evidence="2" id="KW-1185">Reference proteome</keyword>